<protein>
    <submittedName>
        <fullName evidence="1">Uncharacterized protein</fullName>
    </submittedName>
</protein>
<reference evidence="1 2" key="1">
    <citation type="submission" date="2016-04" db="EMBL/GenBank/DDBJ databases">
        <title>A degradative enzymes factory behind the ericoid mycorrhizal symbiosis.</title>
        <authorList>
            <consortium name="DOE Joint Genome Institute"/>
            <person name="Martino E."/>
            <person name="Morin E."/>
            <person name="Grelet G."/>
            <person name="Kuo A."/>
            <person name="Kohler A."/>
            <person name="Daghino S."/>
            <person name="Barry K."/>
            <person name="Choi C."/>
            <person name="Cichocki N."/>
            <person name="Clum A."/>
            <person name="Copeland A."/>
            <person name="Hainaut M."/>
            <person name="Haridas S."/>
            <person name="Labutti K."/>
            <person name="Lindquist E."/>
            <person name="Lipzen A."/>
            <person name="Khouja H.-R."/>
            <person name="Murat C."/>
            <person name="Ohm R."/>
            <person name="Olson A."/>
            <person name="Spatafora J."/>
            <person name="Veneault-Fourrey C."/>
            <person name="Henrissat B."/>
            <person name="Grigoriev I."/>
            <person name="Martin F."/>
            <person name="Perotto S."/>
        </authorList>
    </citation>
    <scope>NUCLEOTIDE SEQUENCE [LARGE SCALE GENOMIC DNA]</scope>
    <source>
        <strain evidence="1 2">E</strain>
    </source>
</reference>
<sequence length="160" mass="18323">MRGCHSMVPILQCIDTTTIRALRRPVSKEVWDSNSACCMSNIPWRLGSTKRKTRAEYRRGFSPGMACIMYGIKYRNICLSALVEIFYSLDLRGNGDLLEKNRLGRFECLRRAAEPQLFCVARLAREEPGAREWPGRMFGDMMQCTSVFSTTLKACYLFSL</sequence>
<dbReference type="OrthoDB" id="10543086at2759"/>
<accession>A0A2J6TST7</accession>
<name>A0A2J6TST7_9HELO</name>
<dbReference type="AlphaFoldDB" id="A0A2J6TST7"/>
<organism evidence="1 2">
    <name type="scientific">Hyaloscypha bicolor E</name>
    <dbReference type="NCBI Taxonomy" id="1095630"/>
    <lineage>
        <taxon>Eukaryota</taxon>
        <taxon>Fungi</taxon>
        <taxon>Dikarya</taxon>
        <taxon>Ascomycota</taxon>
        <taxon>Pezizomycotina</taxon>
        <taxon>Leotiomycetes</taxon>
        <taxon>Helotiales</taxon>
        <taxon>Hyaloscyphaceae</taxon>
        <taxon>Hyaloscypha</taxon>
        <taxon>Hyaloscypha bicolor</taxon>
    </lineage>
</organism>
<dbReference type="GeneID" id="36578754"/>
<keyword evidence="2" id="KW-1185">Reference proteome</keyword>
<dbReference type="EMBL" id="KZ613745">
    <property type="protein sequence ID" value="PMD66080.1"/>
    <property type="molecule type" value="Genomic_DNA"/>
</dbReference>
<dbReference type="InParanoid" id="A0A2J6TST7"/>
<gene>
    <name evidence="1" type="ORF">K444DRAFT_162482</name>
</gene>
<dbReference type="Proteomes" id="UP000235371">
    <property type="component" value="Unassembled WGS sequence"/>
</dbReference>
<evidence type="ECO:0000313" key="1">
    <source>
        <dbReference type="EMBL" id="PMD66080.1"/>
    </source>
</evidence>
<evidence type="ECO:0000313" key="2">
    <source>
        <dbReference type="Proteomes" id="UP000235371"/>
    </source>
</evidence>
<dbReference type="RefSeq" id="XP_024742984.1">
    <property type="nucleotide sequence ID" value="XM_024870672.1"/>
</dbReference>
<proteinExistence type="predicted"/>